<evidence type="ECO:0000313" key="2">
    <source>
        <dbReference type="EMBL" id="RYU92918.1"/>
    </source>
</evidence>
<dbReference type="InterPro" id="IPR055015">
    <property type="entry name" value="GCX_COOH"/>
</dbReference>
<dbReference type="InterPro" id="IPR036415">
    <property type="entry name" value="Lamin_tail_dom_sf"/>
</dbReference>
<dbReference type="InterPro" id="IPR026876">
    <property type="entry name" value="Fn3_assoc_repeat"/>
</dbReference>
<dbReference type="Pfam" id="PF08757">
    <property type="entry name" value="CotH"/>
    <property type="match status" value="1"/>
</dbReference>
<dbReference type="Gene3D" id="2.60.40.1260">
    <property type="entry name" value="Lamin Tail domain"/>
    <property type="match status" value="1"/>
</dbReference>
<dbReference type="Pfam" id="PF13287">
    <property type="entry name" value="Fn3_assoc"/>
    <property type="match status" value="1"/>
</dbReference>
<dbReference type="InterPro" id="IPR001322">
    <property type="entry name" value="Lamin_tail_dom"/>
</dbReference>
<keyword evidence="3" id="KW-1185">Reference proteome</keyword>
<name>A0A4Q5LTH2_9BACT</name>
<evidence type="ECO:0000313" key="3">
    <source>
        <dbReference type="Proteomes" id="UP000293162"/>
    </source>
</evidence>
<evidence type="ECO:0000259" key="1">
    <source>
        <dbReference type="PROSITE" id="PS51841"/>
    </source>
</evidence>
<dbReference type="Pfam" id="PF00932">
    <property type="entry name" value="LTD"/>
    <property type="match status" value="1"/>
</dbReference>
<dbReference type="Pfam" id="PF18998">
    <property type="entry name" value="Flg_new_2"/>
    <property type="match status" value="1"/>
</dbReference>
<dbReference type="PROSITE" id="PS51841">
    <property type="entry name" value="LTD"/>
    <property type="match status" value="1"/>
</dbReference>
<reference evidence="2 3" key="1">
    <citation type="submission" date="2019-02" db="EMBL/GenBank/DDBJ databases">
        <title>Bacterial novel species Emticicia sp. 17J42-9 isolated from soil.</title>
        <authorList>
            <person name="Jung H.-Y."/>
        </authorList>
    </citation>
    <scope>NUCLEOTIDE SEQUENCE [LARGE SCALE GENOMIC DNA]</scope>
    <source>
        <strain evidence="2 3">17J42-9</strain>
    </source>
</reference>
<proteinExistence type="predicted"/>
<dbReference type="SUPFAM" id="SSF74853">
    <property type="entry name" value="Lamin A/C globular tail domain"/>
    <property type="match status" value="1"/>
</dbReference>
<feature type="domain" description="LTD" evidence="1">
    <location>
        <begin position="26"/>
        <end position="144"/>
    </location>
</feature>
<organism evidence="2 3">
    <name type="scientific">Emticicia agri</name>
    <dbReference type="NCBI Taxonomy" id="2492393"/>
    <lineage>
        <taxon>Bacteria</taxon>
        <taxon>Pseudomonadati</taxon>
        <taxon>Bacteroidota</taxon>
        <taxon>Cytophagia</taxon>
        <taxon>Cytophagales</taxon>
        <taxon>Leadbetterellaceae</taxon>
        <taxon>Emticicia</taxon>
    </lineage>
</organism>
<accession>A0A4Q5LTH2</accession>
<dbReference type="EMBL" id="SEWF01000065">
    <property type="protein sequence ID" value="RYU92918.1"/>
    <property type="molecule type" value="Genomic_DNA"/>
</dbReference>
<dbReference type="InterPro" id="IPR044060">
    <property type="entry name" value="Bacterial_rp_domain"/>
</dbReference>
<dbReference type="Proteomes" id="UP000293162">
    <property type="component" value="Unassembled WGS sequence"/>
</dbReference>
<dbReference type="InterPro" id="IPR014867">
    <property type="entry name" value="Spore_coat_CotH_CotH2/3/7"/>
</dbReference>
<protein>
    <recommendedName>
        <fullName evidence="1">LTD domain-containing protein</fullName>
    </recommendedName>
</protein>
<comment type="caution">
    <text evidence="2">The sequence shown here is derived from an EMBL/GenBank/DDBJ whole genome shotgun (WGS) entry which is preliminary data.</text>
</comment>
<dbReference type="OrthoDB" id="9806464at2"/>
<dbReference type="AlphaFoldDB" id="A0A4Q5LTH2"/>
<sequence length="1149" mass="128525">MAMNRPINLSLSTFFILILSISSHCFSQSIFINEVMASNHASVEDNTGNHSDWIELYNPGNNAVDLSGYYMSDNPDNPTKFRFTTTSRAVVVPARGYLIIWASGNTHAGARHTSFALSASGESISISNADGKVIDSFSFNGQRRDVSYGRLPDGGNTLSYFSPATPGAANNPANAYTELLAPPVFSRSGGFFDNTFALTITHADPGVSIYYTIDGSTPIKDTAFVKFPYKNSYPQFAGDSSGSLLYDKPDKSNLYKLPITIADRTFQKNVISNISSTFDKYPGYFPDSSLYKGTVIRAIAVKQGALPSEVVTNSYFYSADGANKFTFPVVSLAVQNDYLFNYYTGIYVAGYTFEKMIDAGGNDFCTGNYGDRGEAWERAGNFELIVGASSVLSKTVGVRINGACTRAFRSKSLRLYGDTPFDYPIFSESPQLFHDNLLLRNSGQDFGFTMFKDAFYQRLVNHFRMDTQASQPSVVFINGEYWGLLNIRERFDNNYIETVYGVNKDSLDMLEISGVLIADKGTTEDYDSLMIYLQNDKISDSTIINPPDSTIINPPDSTIVNPPDSTIVNPPDSTNVSPTDTLLRLIPVVDATLSMRQRSPIVADTIDYEYVKTKVDIDNLIDYQIAQIFTANTDWPQNNQAMWRKRTTRYRPDAPYGHDGRWRWMLFDTDFGLGGAQPPTHNTLELAAIDSAGNLVFHKLLQKVSFANSFINRFADMLNTTFLPVRTTTILETFKQKYAPEITAHINRWKYIESYANWESNINIIQDYLLERPYYQRSHIREKFDIEGDYLLTVDVSDTTQGLVKVNSIHITPATPGITDNPYPWTGSYFQDIPLTITPIARTGYKFKHWEYNNTILTDSILTITTSTDQSYKAVFESNFLSANPTPVAALLTKPCGYIFKEWNPSAQAGSFPPNMKFVFMKDADPKVNAVFDDITTGAYNLTSKTRINGLGDLGFSFINTNSDPPNPGYPNTKLGGAILAINTEKQSKITLSWTGRTITANPRKYRIRLQYRIGDIMPFKDLLNENNEPIEYVSAATGHSRTFTHTLPETLLNQPYVQLLWKYYHFSGESSTRDQLAIDDIVVEPELSLSGNVNPETMFSEHKASRISSAKNISNARQIRYQATRSILLNPGFKVSNNVFVAQIQSCL</sequence>
<gene>
    <name evidence="2" type="ORF">EWM59_24615</name>
</gene>
<dbReference type="NCBIfam" id="NF045639">
    <property type="entry name" value="GCX_COOH"/>
    <property type="match status" value="1"/>
</dbReference>